<feature type="compositionally biased region" description="Polar residues" evidence="1">
    <location>
        <begin position="262"/>
        <end position="275"/>
    </location>
</feature>
<evidence type="ECO:0000256" key="1">
    <source>
        <dbReference type="SAM" id="MobiDB-lite"/>
    </source>
</evidence>
<feature type="signal peptide" evidence="3">
    <location>
        <begin position="1"/>
        <end position="22"/>
    </location>
</feature>
<dbReference type="PANTHER" id="PTHR47289:SF2">
    <property type="entry name" value="TRANSCRIPTION FACTOR, PUTATIVE (DUF1664)-RELATED"/>
    <property type="match status" value="1"/>
</dbReference>
<evidence type="ECO:0000259" key="4">
    <source>
        <dbReference type="Pfam" id="PF07889"/>
    </source>
</evidence>
<feature type="transmembrane region" description="Helical" evidence="2">
    <location>
        <begin position="93"/>
        <end position="109"/>
    </location>
</feature>
<reference evidence="5" key="1">
    <citation type="submission" date="2023-07" db="EMBL/GenBank/DDBJ databases">
        <title>draft genome sequence of fig (Ficus carica).</title>
        <authorList>
            <person name="Takahashi T."/>
            <person name="Nishimura K."/>
        </authorList>
    </citation>
    <scope>NUCLEOTIDE SEQUENCE</scope>
</reference>
<feature type="compositionally biased region" description="Polar residues" evidence="1">
    <location>
        <begin position="229"/>
        <end position="239"/>
    </location>
</feature>
<keyword evidence="2" id="KW-0812">Transmembrane</keyword>
<feature type="region of interest" description="Disordered" evidence="1">
    <location>
        <begin position="288"/>
        <end position="308"/>
    </location>
</feature>
<feature type="chain" id="PRO_5041715950" description="DUF1664 domain-containing protein" evidence="3">
    <location>
        <begin position="23"/>
        <end position="344"/>
    </location>
</feature>
<dbReference type="AlphaFoldDB" id="A0AA88A4B5"/>
<accession>A0AA88A4B5</accession>
<evidence type="ECO:0000256" key="2">
    <source>
        <dbReference type="SAM" id="Phobius"/>
    </source>
</evidence>
<keyword evidence="2" id="KW-0472">Membrane</keyword>
<evidence type="ECO:0000256" key="3">
    <source>
        <dbReference type="SAM" id="SignalP"/>
    </source>
</evidence>
<dbReference type="PANTHER" id="PTHR47289">
    <property type="entry name" value="TRANSCRIPTION FACTOR, PUTATIVE (DUF1664)-RELATED"/>
    <property type="match status" value="1"/>
</dbReference>
<evidence type="ECO:0000313" key="5">
    <source>
        <dbReference type="EMBL" id="GMN49274.1"/>
    </source>
</evidence>
<comment type="caution">
    <text evidence="5">The sequence shown here is derived from an EMBL/GenBank/DDBJ whole genome shotgun (WGS) entry which is preliminary data.</text>
</comment>
<name>A0AA88A4B5_FICCA</name>
<gene>
    <name evidence="5" type="ORF">TIFTF001_018449</name>
</gene>
<keyword evidence="3" id="KW-0732">Signal</keyword>
<feature type="domain" description="DUF1664" evidence="4">
    <location>
        <begin position="91"/>
        <end position="204"/>
    </location>
</feature>
<organism evidence="5 6">
    <name type="scientific">Ficus carica</name>
    <name type="common">Common fig</name>
    <dbReference type="NCBI Taxonomy" id="3494"/>
    <lineage>
        <taxon>Eukaryota</taxon>
        <taxon>Viridiplantae</taxon>
        <taxon>Streptophyta</taxon>
        <taxon>Embryophyta</taxon>
        <taxon>Tracheophyta</taxon>
        <taxon>Spermatophyta</taxon>
        <taxon>Magnoliopsida</taxon>
        <taxon>eudicotyledons</taxon>
        <taxon>Gunneridae</taxon>
        <taxon>Pentapetalae</taxon>
        <taxon>rosids</taxon>
        <taxon>fabids</taxon>
        <taxon>Rosales</taxon>
        <taxon>Moraceae</taxon>
        <taxon>Ficeae</taxon>
        <taxon>Ficus</taxon>
    </lineage>
</organism>
<keyword evidence="2" id="KW-1133">Transmembrane helix</keyword>
<dbReference type="EMBL" id="BTGU01000030">
    <property type="protein sequence ID" value="GMN49274.1"/>
    <property type="molecule type" value="Genomic_DNA"/>
</dbReference>
<dbReference type="Proteomes" id="UP001187192">
    <property type="component" value="Unassembled WGS sequence"/>
</dbReference>
<protein>
    <recommendedName>
        <fullName evidence="4">DUF1664 domain-containing protein</fullName>
    </recommendedName>
</protein>
<dbReference type="Pfam" id="PF07889">
    <property type="entry name" value="DUF1664"/>
    <property type="match status" value="1"/>
</dbReference>
<keyword evidence="6" id="KW-1185">Reference proteome</keyword>
<sequence length="344" mass="37169">MALTLGKLGILVGAGILGSVLAKEGRVSDIVSGAFKIALKQIKQDETSSSTVKKPHSDLLMAQVNSLRQELQILASNRSVTIVTTSRSGTSKYSIIVVTIVVGYGYIWWKGWKLPDMMFATRRSLSDACNSISKQLENATKRKLSSQIDGLDRGLDECLETTNRTQQEVSELRGKTDSIGVDVRSVHFAVQTLETKIQRIEGKQDITSEGVRRLCDVAWNIENDRATERIQTLPSSSSRPALELPPISPSRTGSLPPVLISEPTSDSGGSRQDFNGISEAIGALDDHGVTNGIGASEDSNNGTPGSGRFGMMRFQGINATFLTRTRSATIGMLQQTRSAASQRI</sequence>
<evidence type="ECO:0000313" key="6">
    <source>
        <dbReference type="Proteomes" id="UP001187192"/>
    </source>
</evidence>
<feature type="region of interest" description="Disordered" evidence="1">
    <location>
        <begin position="229"/>
        <end position="275"/>
    </location>
</feature>
<proteinExistence type="predicted"/>
<dbReference type="InterPro" id="IPR012458">
    <property type="entry name" value="DUF1664"/>
</dbReference>